<evidence type="ECO:0000313" key="2">
    <source>
        <dbReference type="Proteomes" id="UP000188268"/>
    </source>
</evidence>
<accession>A0A1R3GJG1</accession>
<organism evidence="1 2">
    <name type="scientific">Corchorus capsularis</name>
    <name type="common">Jute</name>
    <dbReference type="NCBI Taxonomy" id="210143"/>
    <lineage>
        <taxon>Eukaryota</taxon>
        <taxon>Viridiplantae</taxon>
        <taxon>Streptophyta</taxon>
        <taxon>Embryophyta</taxon>
        <taxon>Tracheophyta</taxon>
        <taxon>Spermatophyta</taxon>
        <taxon>Magnoliopsida</taxon>
        <taxon>eudicotyledons</taxon>
        <taxon>Gunneridae</taxon>
        <taxon>Pentapetalae</taxon>
        <taxon>rosids</taxon>
        <taxon>malvids</taxon>
        <taxon>Malvales</taxon>
        <taxon>Malvaceae</taxon>
        <taxon>Grewioideae</taxon>
        <taxon>Apeibeae</taxon>
        <taxon>Corchorus</taxon>
    </lineage>
</organism>
<name>A0A1R3GJG1_COCAP</name>
<dbReference type="OrthoDB" id="2130629at2759"/>
<sequence>MAMHGIGRVLQNISYSIVAVNTNEGRHCFDLSTPSESAPDWLVAQRDEEIRIIGGWLKAYNAKLGGNQ</sequence>
<dbReference type="InterPro" id="IPR029058">
    <property type="entry name" value="AB_hydrolase_fold"/>
</dbReference>
<dbReference type="OMA" id="VRIVEQW"/>
<dbReference type="Proteomes" id="UP000188268">
    <property type="component" value="Unassembled WGS sequence"/>
</dbReference>
<evidence type="ECO:0000313" key="1">
    <source>
        <dbReference type="EMBL" id="OMO58223.1"/>
    </source>
</evidence>
<dbReference type="EMBL" id="AWWV01014238">
    <property type="protein sequence ID" value="OMO58223.1"/>
    <property type="molecule type" value="Genomic_DNA"/>
</dbReference>
<protein>
    <submittedName>
        <fullName evidence="1">Peptidase S28</fullName>
    </submittedName>
</protein>
<proteinExistence type="predicted"/>
<keyword evidence="2" id="KW-1185">Reference proteome</keyword>
<dbReference type="Gramene" id="OMO58223">
    <property type="protein sequence ID" value="OMO58223"/>
    <property type="gene ID" value="CCACVL1_25530"/>
</dbReference>
<dbReference type="STRING" id="210143.A0A1R3GJG1"/>
<dbReference type="Gene3D" id="3.40.50.1820">
    <property type="entry name" value="alpha/beta hydrolase"/>
    <property type="match status" value="1"/>
</dbReference>
<dbReference type="AlphaFoldDB" id="A0A1R3GJG1"/>
<comment type="caution">
    <text evidence="1">The sequence shown here is derived from an EMBL/GenBank/DDBJ whole genome shotgun (WGS) entry which is preliminary data.</text>
</comment>
<gene>
    <name evidence="1" type="ORF">CCACVL1_25530</name>
</gene>
<reference evidence="1 2" key="1">
    <citation type="submission" date="2013-09" db="EMBL/GenBank/DDBJ databases">
        <title>Corchorus capsularis genome sequencing.</title>
        <authorList>
            <person name="Alam M."/>
            <person name="Haque M.S."/>
            <person name="Islam M.S."/>
            <person name="Emdad E.M."/>
            <person name="Islam M.M."/>
            <person name="Ahmed B."/>
            <person name="Halim A."/>
            <person name="Hossen Q.M.M."/>
            <person name="Hossain M.Z."/>
            <person name="Ahmed R."/>
            <person name="Khan M.M."/>
            <person name="Islam R."/>
            <person name="Rashid M.M."/>
            <person name="Khan S.A."/>
            <person name="Rahman M.S."/>
            <person name="Alam M."/>
        </authorList>
    </citation>
    <scope>NUCLEOTIDE SEQUENCE [LARGE SCALE GENOMIC DNA]</scope>
    <source>
        <strain evidence="2">cv. CVL-1</strain>
        <tissue evidence="1">Whole seedling</tissue>
    </source>
</reference>